<evidence type="ECO:0000256" key="6">
    <source>
        <dbReference type="RuleBase" id="RU368084"/>
    </source>
</evidence>
<feature type="compositionally biased region" description="Basic and acidic residues" evidence="7">
    <location>
        <begin position="1"/>
        <end position="19"/>
    </location>
</feature>
<evidence type="ECO:0000256" key="7">
    <source>
        <dbReference type="SAM" id="MobiDB-lite"/>
    </source>
</evidence>
<keyword evidence="11" id="KW-1185">Reference proteome</keyword>
<evidence type="ECO:0000256" key="3">
    <source>
        <dbReference type="ARBA" id="ARBA00019080"/>
    </source>
</evidence>
<dbReference type="Pfam" id="PF04084">
    <property type="entry name" value="RecA-like_ORC2"/>
    <property type="match status" value="1"/>
</dbReference>
<dbReference type="InterPro" id="IPR056773">
    <property type="entry name" value="WHD_ORC2"/>
</dbReference>
<feature type="compositionally biased region" description="Basic residues" evidence="7">
    <location>
        <begin position="103"/>
        <end position="113"/>
    </location>
</feature>
<evidence type="ECO:0000259" key="9">
    <source>
        <dbReference type="Pfam" id="PF24882"/>
    </source>
</evidence>
<dbReference type="InterPro" id="IPR007220">
    <property type="entry name" value="ORC2"/>
</dbReference>
<feature type="region of interest" description="Disordered" evidence="7">
    <location>
        <begin position="1"/>
        <end position="85"/>
    </location>
</feature>
<feature type="domain" description="Origin recognition complex subunit 2 RecA-like" evidence="8">
    <location>
        <begin position="163"/>
        <end position="316"/>
    </location>
</feature>
<dbReference type="InterPro" id="IPR056772">
    <property type="entry name" value="RecA-like_ORC2"/>
</dbReference>
<dbReference type="PANTHER" id="PTHR14052">
    <property type="entry name" value="ORIGIN RECOGNITION COMPLEX SUBUNIT 2"/>
    <property type="match status" value="1"/>
</dbReference>
<dbReference type="PANTHER" id="PTHR14052:SF0">
    <property type="entry name" value="ORIGIN RECOGNITION COMPLEX SUBUNIT 2"/>
    <property type="match status" value="1"/>
</dbReference>
<evidence type="ECO:0000256" key="1">
    <source>
        <dbReference type="ARBA" id="ARBA00004123"/>
    </source>
</evidence>
<comment type="subcellular location">
    <subcellularLocation>
        <location evidence="1 6">Nucleus</location>
    </subcellularLocation>
</comment>
<feature type="region of interest" description="Disordered" evidence="7">
    <location>
        <begin position="98"/>
        <end position="141"/>
    </location>
</feature>
<dbReference type="Pfam" id="PF24882">
    <property type="entry name" value="WHD_ORC2"/>
    <property type="match status" value="1"/>
</dbReference>
<sequence>MESRSPSRKRTDVLPHFDESMTTPPKQPRPSRNATPTRTPKAKMMKQVEAMSVDSDDNIPVVRKRKDEEAENRKPFVNEMPEETVSVSAIENYFLKGKNVQQNKKRRRKQKKDRRGERGNDSQEEEEDDEEKEEEDEGDKRYEECDLNALRKFHEQSHQLEAEVVEKLGKQHFDKWTLYLATGFNILVHGLGSIRPLLHDYAERMGREYTVVEVEGFRPECSPRNVLTTIYDLLHLKFQKRRSLIEFARQMAEAVTDRDVILVIHNMDDPPFRAEGDMEVLAILAASAHYHIVASAQHVNRMLLWNMRSVASFNWKHEHVNTDLPMQAEIFAGASTLLGLCSAESVSTHTISSLEVLWLSLNDNARAIFHAIFSLVYGTEPDAAAKSVSFWDLFNLCKDEFWVSSDAALRQQLVEFCDHRLIRTRRGNDGNEKIYATADRVIIDRFLKSVNKPLVEMQVGEDGEDE</sequence>
<evidence type="ECO:0000313" key="10">
    <source>
        <dbReference type="EnsemblMetazoa" id="PPA47260.1"/>
    </source>
</evidence>
<dbReference type="Proteomes" id="UP000005239">
    <property type="component" value="Unassembled WGS sequence"/>
</dbReference>
<keyword evidence="4 6" id="KW-0235">DNA replication</keyword>
<evidence type="ECO:0000256" key="2">
    <source>
        <dbReference type="ARBA" id="ARBA00007421"/>
    </source>
</evidence>
<dbReference type="AlphaFoldDB" id="A0A8R1V5J4"/>
<dbReference type="EnsemblMetazoa" id="PPA47260.1">
    <property type="protein sequence ID" value="PPA47260.1"/>
    <property type="gene ID" value="WBGene00305151"/>
</dbReference>
<keyword evidence="5 6" id="KW-0539">Nucleus</keyword>
<evidence type="ECO:0000259" key="8">
    <source>
        <dbReference type="Pfam" id="PF04084"/>
    </source>
</evidence>
<reference evidence="10" key="2">
    <citation type="submission" date="2022-06" db="UniProtKB">
        <authorList>
            <consortium name="EnsemblMetazoa"/>
        </authorList>
    </citation>
    <scope>IDENTIFICATION</scope>
    <source>
        <strain evidence="10">PS312</strain>
    </source>
</reference>
<comment type="function">
    <text evidence="6">Component of the origin recognition complex (ORC) that binds origins of replication. DNA-binding is ATP-dependent. ORC is required to assemble the pre-replication complex necessary to initiate DNA replication.</text>
</comment>
<reference evidence="11" key="1">
    <citation type="journal article" date="2008" name="Nat. Genet.">
        <title>The Pristionchus pacificus genome provides a unique perspective on nematode lifestyle and parasitism.</title>
        <authorList>
            <person name="Dieterich C."/>
            <person name="Clifton S.W."/>
            <person name="Schuster L.N."/>
            <person name="Chinwalla A."/>
            <person name="Delehaunty K."/>
            <person name="Dinkelacker I."/>
            <person name="Fulton L."/>
            <person name="Fulton R."/>
            <person name="Godfrey J."/>
            <person name="Minx P."/>
            <person name="Mitreva M."/>
            <person name="Roeseler W."/>
            <person name="Tian H."/>
            <person name="Witte H."/>
            <person name="Yang S.P."/>
            <person name="Wilson R.K."/>
            <person name="Sommer R.J."/>
        </authorList>
    </citation>
    <scope>NUCLEOTIDE SEQUENCE [LARGE SCALE GENOMIC DNA]</scope>
    <source>
        <strain evidence="11">PS312</strain>
    </source>
</reference>
<evidence type="ECO:0000256" key="5">
    <source>
        <dbReference type="ARBA" id="ARBA00023242"/>
    </source>
</evidence>
<dbReference type="GO" id="GO:0005664">
    <property type="term" value="C:nuclear origin of replication recognition complex"/>
    <property type="evidence" value="ECO:0000318"/>
    <property type="project" value="GO_Central"/>
</dbReference>
<feature type="compositionally biased region" description="Basic and acidic residues" evidence="7">
    <location>
        <begin position="65"/>
        <end position="76"/>
    </location>
</feature>
<proteinExistence type="inferred from homology"/>
<gene>
    <name evidence="10" type="primary">WBGene00305151</name>
</gene>
<name>A0A8R1V5J4_PRIPA</name>
<organism evidence="10 11">
    <name type="scientific">Pristionchus pacificus</name>
    <name type="common">Parasitic nematode worm</name>
    <dbReference type="NCBI Taxonomy" id="54126"/>
    <lineage>
        <taxon>Eukaryota</taxon>
        <taxon>Metazoa</taxon>
        <taxon>Ecdysozoa</taxon>
        <taxon>Nematoda</taxon>
        <taxon>Chromadorea</taxon>
        <taxon>Rhabditida</taxon>
        <taxon>Rhabditina</taxon>
        <taxon>Diplogasteromorpha</taxon>
        <taxon>Diplogasteroidea</taxon>
        <taxon>Neodiplogasteridae</taxon>
        <taxon>Pristionchus</taxon>
    </lineage>
</organism>
<comment type="similarity">
    <text evidence="2 6">Belongs to the ORC2 family.</text>
</comment>
<feature type="compositionally biased region" description="Polar residues" evidence="7">
    <location>
        <begin position="20"/>
        <end position="38"/>
    </location>
</feature>
<feature type="domain" description="Origin recognition complex subunit 2 winged-helix" evidence="9">
    <location>
        <begin position="385"/>
        <end position="437"/>
    </location>
</feature>
<accession>A0A8R1V5J4</accession>
<dbReference type="GO" id="GO:0006260">
    <property type="term" value="P:DNA replication"/>
    <property type="evidence" value="ECO:0007669"/>
    <property type="project" value="UniProtKB-UniRule"/>
</dbReference>
<feature type="compositionally biased region" description="Acidic residues" evidence="7">
    <location>
        <begin position="122"/>
        <end position="137"/>
    </location>
</feature>
<comment type="subunit">
    <text evidence="6">Component of the origin recognition complex (ORC).</text>
</comment>
<protein>
    <recommendedName>
        <fullName evidence="3 6">Origin recognition complex subunit 2</fullName>
    </recommendedName>
</protein>
<dbReference type="GO" id="GO:0003688">
    <property type="term" value="F:DNA replication origin binding"/>
    <property type="evidence" value="ECO:0000318"/>
    <property type="project" value="GO_Central"/>
</dbReference>
<evidence type="ECO:0000256" key="4">
    <source>
        <dbReference type="ARBA" id="ARBA00022705"/>
    </source>
</evidence>
<evidence type="ECO:0000313" key="11">
    <source>
        <dbReference type="Proteomes" id="UP000005239"/>
    </source>
</evidence>